<protein>
    <submittedName>
        <fullName evidence="10">Metal ABC transporter permease</fullName>
    </submittedName>
</protein>
<feature type="transmembrane region" description="Helical" evidence="9">
    <location>
        <begin position="63"/>
        <end position="83"/>
    </location>
</feature>
<evidence type="ECO:0000256" key="3">
    <source>
        <dbReference type="ARBA" id="ARBA00022448"/>
    </source>
</evidence>
<keyword evidence="4" id="KW-1003">Cell membrane</keyword>
<feature type="transmembrane region" description="Helical" evidence="9">
    <location>
        <begin position="167"/>
        <end position="190"/>
    </location>
</feature>
<evidence type="ECO:0000256" key="5">
    <source>
        <dbReference type="ARBA" id="ARBA00022692"/>
    </source>
</evidence>
<comment type="similarity">
    <text evidence="2 8">Belongs to the ABC-3 integral membrane protein family.</text>
</comment>
<evidence type="ECO:0000256" key="9">
    <source>
        <dbReference type="SAM" id="Phobius"/>
    </source>
</evidence>
<name>A0ABS5CYT8_9MOLU</name>
<evidence type="ECO:0000256" key="8">
    <source>
        <dbReference type="RuleBase" id="RU003943"/>
    </source>
</evidence>
<dbReference type="PANTHER" id="PTHR30477:SF8">
    <property type="entry name" value="METAL TRANSPORT SYSTEM MEMBRANE PROTEIN CT_070-RELATED"/>
    <property type="match status" value="1"/>
</dbReference>
<feature type="transmembrane region" description="Helical" evidence="9">
    <location>
        <begin position="12"/>
        <end position="32"/>
    </location>
</feature>
<feature type="transmembrane region" description="Helical" evidence="9">
    <location>
        <begin position="95"/>
        <end position="114"/>
    </location>
</feature>
<sequence>MLKLIHQFDLDVYVVLIFCALALSVLGVFLVLKKVSMVIDAISHSVLLGIVLAFLVVRNLNSPFLILGATVIGLLTVCLVELIGTNPRIKKDSAIGIVFTFFFALAIIIISVYIRDVHMDADAALLGNIELTNQRQLPKIIIVLLVNLGFIILFYKELKIFIFDPALAAILGFSSLIINYCLMALISVTAVISFDIVGSVMTIACIIGPASIALLLSKKLINCILLSMWFAFVTSSLGYFLGIILDLPVSGLISVVILVLFLLVLIFEPQNGIIAKIIKNYFQKKSFMIITFLMHLYNNDKACKINYLSKLKEELQWSCVNYDRCIQKSLKLDYIVIKNNYIFLKPLGKQILEEKIASSI</sequence>
<dbReference type="SUPFAM" id="SSF81345">
    <property type="entry name" value="ABC transporter involved in vitamin B12 uptake, BtuC"/>
    <property type="match status" value="1"/>
</dbReference>
<dbReference type="Gene3D" id="1.10.3470.10">
    <property type="entry name" value="ABC transporter involved in vitamin B12 uptake, BtuC"/>
    <property type="match status" value="1"/>
</dbReference>
<dbReference type="EMBL" id="JACAOD020000014">
    <property type="protein sequence ID" value="MBP5836140.1"/>
    <property type="molecule type" value="Genomic_DNA"/>
</dbReference>
<proteinExistence type="inferred from homology"/>
<dbReference type="PANTHER" id="PTHR30477">
    <property type="entry name" value="ABC-TRANSPORTER METAL-BINDING PROTEIN"/>
    <property type="match status" value="1"/>
</dbReference>
<feature type="transmembrane region" description="Helical" evidence="9">
    <location>
        <begin position="39"/>
        <end position="57"/>
    </location>
</feature>
<evidence type="ECO:0000313" key="10">
    <source>
        <dbReference type="EMBL" id="MBP5836140.1"/>
    </source>
</evidence>
<evidence type="ECO:0000313" key="12">
    <source>
        <dbReference type="Proteomes" id="UP001195571"/>
    </source>
</evidence>
<evidence type="ECO:0000256" key="2">
    <source>
        <dbReference type="ARBA" id="ARBA00008034"/>
    </source>
</evidence>
<keyword evidence="7 9" id="KW-0472">Membrane</keyword>
<dbReference type="Pfam" id="PF00950">
    <property type="entry name" value="ABC-3"/>
    <property type="match status" value="1"/>
</dbReference>
<dbReference type="InterPro" id="IPR037294">
    <property type="entry name" value="ABC_BtuC-like"/>
</dbReference>
<comment type="caution">
    <text evidence="10">The sequence shown here is derived from an EMBL/GenBank/DDBJ whole genome shotgun (WGS) entry which is preliminary data.</text>
</comment>
<gene>
    <name evidence="10" type="ORF">CHTY_002765</name>
    <name evidence="11" type="ORF">CHTY_003310</name>
</gene>
<keyword evidence="5 8" id="KW-0812">Transmembrane</keyword>
<feature type="transmembrane region" description="Helical" evidence="9">
    <location>
        <begin position="137"/>
        <end position="155"/>
    </location>
</feature>
<comment type="subcellular location">
    <subcellularLocation>
        <location evidence="1 8">Cell membrane</location>
        <topology evidence="1 8">Multi-pass membrane protein</topology>
    </subcellularLocation>
</comment>
<dbReference type="Proteomes" id="UP001195571">
    <property type="component" value="Unassembled WGS sequence"/>
</dbReference>
<dbReference type="CDD" id="cd06550">
    <property type="entry name" value="TM_ABC_iron-siderophores_like"/>
    <property type="match status" value="1"/>
</dbReference>
<feature type="transmembrane region" description="Helical" evidence="9">
    <location>
        <begin position="247"/>
        <end position="267"/>
    </location>
</feature>
<accession>A0ABS5CYT8</accession>
<dbReference type="RefSeq" id="WP_203552402.1">
    <property type="nucleotide sequence ID" value="NZ_JACAOD020000014.1"/>
</dbReference>
<keyword evidence="12" id="KW-1185">Reference proteome</keyword>
<keyword evidence="3 8" id="KW-0813">Transport</keyword>
<evidence type="ECO:0000256" key="7">
    <source>
        <dbReference type="ARBA" id="ARBA00023136"/>
    </source>
</evidence>
<evidence type="ECO:0000256" key="4">
    <source>
        <dbReference type="ARBA" id="ARBA00022475"/>
    </source>
</evidence>
<evidence type="ECO:0000313" key="11">
    <source>
        <dbReference type="EMBL" id="MBP5836243.1"/>
    </source>
</evidence>
<keyword evidence="6 9" id="KW-1133">Transmembrane helix</keyword>
<dbReference type="EMBL" id="JACAOD020000018">
    <property type="protein sequence ID" value="MBP5836243.1"/>
    <property type="molecule type" value="Genomic_DNA"/>
</dbReference>
<dbReference type="InterPro" id="IPR001626">
    <property type="entry name" value="ABC_TroCD"/>
</dbReference>
<feature type="transmembrane region" description="Helical" evidence="9">
    <location>
        <begin position="223"/>
        <end position="241"/>
    </location>
</feature>
<evidence type="ECO:0000256" key="1">
    <source>
        <dbReference type="ARBA" id="ARBA00004651"/>
    </source>
</evidence>
<evidence type="ECO:0000256" key="6">
    <source>
        <dbReference type="ARBA" id="ARBA00022989"/>
    </source>
</evidence>
<feature type="transmembrane region" description="Helical" evidence="9">
    <location>
        <begin position="196"/>
        <end position="216"/>
    </location>
</feature>
<organism evidence="10 12">
    <name type="scientific">Candidatus Phytoplasma meliae</name>
    <dbReference type="NCBI Taxonomy" id="1848402"/>
    <lineage>
        <taxon>Bacteria</taxon>
        <taxon>Bacillati</taxon>
        <taxon>Mycoplasmatota</taxon>
        <taxon>Mollicutes</taxon>
        <taxon>Acholeplasmatales</taxon>
        <taxon>Acholeplasmataceae</taxon>
        <taxon>Candidatus Phytoplasma</taxon>
        <taxon>16SrXIII (Mexican periwinkle virescence group)</taxon>
    </lineage>
</organism>
<reference evidence="10 12" key="1">
    <citation type="submission" date="2021-04" db="EMBL/GenBank/DDBJ databases">
        <title>Genomic features of Candidatus Phytoplasma meliae isolate ChTYXIII (1SrXIII-G).</title>
        <authorList>
            <person name="Fernandez F.D."/>
            <person name="Conci L.R."/>
        </authorList>
    </citation>
    <scope>NUCLEOTIDE SEQUENCE [LARGE SCALE GENOMIC DNA]</scope>
    <source>
        <strain evidence="10">ChTYXIII-Mo</strain>
    </source>
</reference>